<dbReference type="AlphaFoldDB" id="A0A1S9ZZT0"/>
<reference evidence="1 2" key="1">
    <citation type="submission" date="2017-02" db="EMBL/GenBank/DDBJ databases">
        <title>Draft genome sequence of Moraxella caviae CCUG 355 type strain.</title>
        <authorList>
            <person name="Engstrom-Jakobsson H."/>
            <person name="Salva-Serra F."/>
            <person name="Thorell K."/>
            <person name="Gonzales-Siles L."/>
            <person name="Karlsson R."/>
            <person name="Boulund F."/>
            <person name="Engstrand L."/>
            <person name="Moore E."/>
        </authorList>
    </citation>
    <scope>NUCLEOTIDE SEQUENCE [LARGE SCALE GENOMIC DNA]</scope>
    <source>
        <strain evidence="1 2">CCUG 355</strain>
    </source>
</reference>
<evidence type="ECO:0000313" key="2">
    <source>
        <dbReference type="Proteomes" id="UP000190435"/>
    </source>
</evidence>
<gene>
    <name evidence="1" type="ORF">B0181_07530</name>
</gene>
<dbReference type="STRING" id="34060.B0181_07530"/>
<dbReference type="EMBL" id="MUXU01000043">
    <property type="protein sequence ID" value="OOR89010.1"/>
    <property type="molecule type" value="Genomic_DNA"/>
</dbReference>
<sequence length="72" mass="8709">MRLINLDLSHYLKNRTRMSKKYVKLHTGIGLEKLKIMQKFKHAVITKIHQSFVMIFTHYSFDENRKPAYKSR</sequence>
<accession>A0A1S9ZZT0</accession>
<evidence type="ECO:0000313" key="1">
    <source>
        <dbReference type="EMBL" id="OOR89010.1"/>
    </source>
</evidence>
<organism evidence="1 2">
    <name type="scientific">Moraxella caviae</name>
    <dbReference type="NCBI Taxonomy" id="34060"/>
    <lineage>
        <taxon>Bacteria</taxon>
        <taxon>Pseudomonadati</taxon>
        <taxon>Pseudomonadota</taxon>
        <taxon>Gammaproteobacteria</taxon>
        <taxon>Moraxellales</taxon>
        <taxon>Moraxellaceae</taxon>
        <taxon>Moraxella</taxon>
    </lineage>
</organism>
<dbReference type="Proteomes" id="UP000190435">
    <property type="component" value="Unassembled WGS sequence"/>
</dbReference>
<keyword evidence="2" id="KW-1185">Reference proteome</keyword>
<name>A0A1S9ZZT0_9GAMM</name>
<comment type="caution">
    <text evidence="1">The sequence shown here is derived from an EMBL/GenBank/DDBJ whole genome shotgun (WGS) entry which is preliminary data.</text>
</comment>
<proteinExistence type="predicted"/>
<protein>
    <submittedName>
        <fullName evidence="1">Uncharacterized protein</fullName>
    </submittedName>
</protein>